<dbReference type="EMBL" id="SMLW01000663">
    <property type="protein sequence ID" value="MTI28453.1"/>
    <property type="molecule type" value="Genomic_DNA"/>
</dbReference>
<dbReference type="SUPFAM" id="SSF53474">
    <property type="entry name" value="alpha/beta-Hydrolases"/>
    <property type="match status" value="1"/>
</dbReference>
<sequence>MKLFRSFYSYSTFTVFTLLTLFLSSCGGDDDGEIAPEIVKLEDSETLFSRSKEEMVTLANIAGYPELAAYLNYDINIYTITYKTDYLGQEIIASGLVAFPETGESVPMMSFQHGTMVKHSDAPTVDTQTYTFLASVASAGYIFLIPDFIGFGSSSDILHPYYRADITASSITDMMIAAKELAYLEGYKFNGKAFLSGYSEGGFATMATHKAIEEDGLEGFELVASAPAAGGYDLKGMQEYFFAQEVYHQPYYMAYVALSFKSTYGWNQPLSDFFQEPYATEIPGYFDGTMSGGSINNKLDTVVADFIAPDFLNNVDTDPKYADIRAAFEENSVDNWVPQNKMFMYHGTADVTVPYQNSVDTYENLILAGASSTTVEFIAIEGADHGSGFFPYLQDVLGRFEALK</sequence>
<evidence type="ECO:0000313" key="3">
    <source>
        <dbReference type="Proteomes" id="UP000798808"/>
    </source>
</evidence>
<dbReference type="InterPro" id="IPR005152">
    <property type="entry name" value="Lipase_secreted"/>
</dbReference>
<dbReference type="Pfam" id="PF12697">
    <property type="entry name" value="Abhydrolase_6"/>
    <property type="match status" value="1"/>
</dbReference>
<protein>
    <recommendedName>
        <fullName evidence="1">AB hydrolase-1 domain-containing protein</fullName>
    </recommendedName>
</protein>
<evidence type="ECO:0000259" key="1">
    <source>
        <dbReference type="Pfam" id="PF12697"/>
    </source>
</evidence>
<accession>A0ABW9RWW3</accession>
<gene>
    <name evidence="2" type="ORF">E1163_26085</name>
</gene>
<comment type="caution">
    <text evidence="2">The sequence shown here is derived from an EMBL/GenBank/DDBJ whole genome shotgun (WGS) entry which is preliminary data.</text>
</comment>
<evidence type="ECO:0000313" key="2">
    <source>
        <dbReference type="EMBL" id="MTI28453.1"/>
    </source>
</evidence>
<dbReference type="PANTHER" id="PTHR34853:SF1">
    <property type="entry name" value="LIPASE 5"/>
    <property type="match status" value="1"/>
</dbReference>
<dbReference type="Gene3D" id="3.40.50.1820">
    <property type="entry name" value="alpha/beta hydrolase"/>
    <property type="match status" value="1"/>
</dbReference>
<organism evidence="2 3">
    <name type="scientific">Fulvivirga kasyanovii</name>
    <dbReference type="NCBI Taxonomy" id="396812"/>
    <lineage>
        <taxon>Bacteria</taxon>
        <taxon>Pseudomonadati</taxon>
        <taxon>Bacteroidota</taxon>
        <taxon>Cytophagia</taxon>
        <taxon>Cytophagales</taxon>
        <taxon>Fulvivirgaceae</taxon>
        <taxon>Fulvivirga</taxon>
    </lineage>
</organism>
<keyword evidence="3" id="KW-1185">Reference proteome</keyword>
<dbReference type="PROSITE" id="PS51257">
    <property type="entry name" value="PROKAR_LIPOPROTEIN"/>
    <property type="match status" value="1"/>
</dbReference>
<dbReference type="PANTHER" id="PTHR34853">
    <property type="match status" value="1"/>
</dbReference>
<dbReference type="Proteomes" id="UP000798808">
    <property type="component" value="Unassembled WGS sequence"/>
</dbReference>
<name>A0ABW9RWW3_9BACT</name>
<feature type="domain" description="AB hydrolase-1" evidence="1">
    <location>
        <begin position="130"/>
        <end position="392"/>
    </location>
</feature>
<dbReference type="Gene3D" id="1.10.260.160">
    <property type="match status" value="1"/>
</dbReference>
<proteinExistence type="predicted"/>
<dbReference type="InterPro" id="IPR000073">
    <property type="entry name" value="AB_hydrolase_1"/>
</dbReference>
<dbReference type="RefSeq" id="WP_155175983.1">
    <property type="nucleotide sequence ID" value="NZ_BAAAFL010000012.1"/>
</dbReference>
<dbReference type="PIRSF" id="PIRSF029171">
    <property type="entry name" value="Esterase_LipA"/>
    <property type="match status" value="1"/>
</dbReference>
<reference evidence="2 3" key="1">
    <citation type="submission" date="2019-02" db="EMBL/GenBank/DDBJ databases">
        <authorList>
            <person name="Goldberg S.R."/>
            <person name="Haltli B.A."/>
            <person name="Correa H."/>
            <person name="Russell K.G."/>
        </authorList>
    </citation>
    <scope>NUCLEOTIDE SEQUENCE [LARGE SCALE GENOMIC DNA]</scope>
    <source>
        <strain evidence="2 3">JCM 16186</strain>
    </source>
</reference>
<dbReference type="InterPro" id="IPR029058">
    <property type="entry name" value="AB_hydrolase_fold"/>
</dbReference>